<dbReference type="Pfam" id="PF01554">
    <property type="entry name" value="MatE"/>
    <property type="match status" value="2"/>
</dbReference>
<dbReference type="InterPro" id="IPR048279">
    <property type="entry name" value="MdtK-like"/>
</dbReference>
<keyword evidence="5 8" id="KW-0812">Transmembrane</keyword>
<gene>
    <name evidence="9" type="ORF">CYFA0S_05e01508g</name>
</gene>
<evidence type="ECO:0000313" key="9">
    <source>
        <dbReference type="EMBL" id="CDR40529.1"/>
    </source>
</evidence>
<dbReference type="InterPro" id="IPR045069">
    <property type="entry name" value="MATE_euk"/>
</dbReference>
<dbReference type="PANTHER" id="PTHR11206">
    <property type="entry name" value="MULTIDRUG RESISTANCE PROTEIN"/>
    <property type="match status" value="1"/>
</dbReference>
<dbReference type="NCBIfam" id="TIGR00797">
    <property type="entry name" value="matE"/>
    <property type="match status" value="1"/>
</dbReference>
<feature type="transmembrane region" description="Helical" evidence="8">
    <location>
        <begin position="224"/>
        <end position="253"/>
    </location>
</feature>
<dbReference type="EMBL" id="LK052890">
    <property type="protein sequence ID" value="CDR40529.1"/>
    <property type="molecule type" value="Genomic_DNA"/>
</dbReference>
<dbReference type="AlphaFoldDB" id="A0A061AYU7"/>
<organism evidence="9">
    <name type="scientific">Cyberlindnera fabianii</name>
    <name type="common">Yeast</name>
    <name type="synonym">Hansenula fabianii</name>
    <dbReference type="NCBI Taxonomy" id="36022"/>
    <lineage>
        <taxon>Eukaryota</taxon>
        <taxon>Fungi</taxon>
        <taxon>Dikarya</taxon>
        <taxon>Ascomycota</taxon>
        <taxon>Saccharomycotina</taxon>
        <taxon>Saccharomycetes</taxon>
        <taxon>Phaffomycetales</taxon>
        <taxon>Phaffomycetaceae</taxon>
        <taxon>Cyberlindnera</taxon>
    </lineage>
</organism>
<dbReference type="GO" id="GO:0005886">
    <property type="term" value="C:plasma membrane"/>
    <property type="evidence" value="ECO:0007669"/>
    <property type="project" value="UniProtKB-SubCell"/>
</dbReference>
<comment type="subcellular location">
    <subcellularLocation>
        <location evidence="1">Cell membrane</location>
        <topology evidence="1">Multi-pass membrane protein</topology>
    </subcellularLocation>
</comment>
<evidence type="ECO:0000256" key="8">
    <source>
        <dbReference type="SAM" id="Phobius"/>
    </source>
</evidence>
<keyword evidence="6 8" id="KW-1133">Transmembrane helix</keyword>
<dbReference type="PhylomeDB" id="A0A061AYU7"/>
<feature type="transmembrane region" description="Helical" evidence="8">
    <location>
        <begin position="426"/>
        <end position="445"/>
    </location>
</feature>
<keyword evidence="4" id="KW-1003">Cell membrane</keyword>
<dbReference type="InterPro" id="IPR002528">
    <property type="entry name" value="MATE_fam"/>
</dbReference>
<dbReference type="GO" id="GO:0042910">
    <property type="term" value="F:xenobiotic transmembrane transporter activity"/>
    <property type="evidence" value="ECO:0007669"/>
    <property type="project" value="InterPro"/>
</dbReference>
<dbReference type="GO" id="GO:0015297">
    <property type="term" value="F:antiporter activity"/>
    <property type="evidence" value="ECO:0007669"/>
    <property type="project" value="InterPro"/>
</dbReference>
<feature type="transmembrane region" description="Helical" evidence="8">
    <location>
        <begin position="93"/>
        <end position="113"/>
    </location>
</feature>
<feature type="transmembrane region" description="Helical" evidence="8">
    <location>
        <begin position="351"/>
        <end position="372"/>
    </location>
</feature>
<accession>A0A061AYU7</accession>
<dbReference type="OrthoDB" id="2126698at2759"/>
<evidence type="ECO:0000256" key="3">
    <source>
        <dbReference type="ARBA" id="ARBA00022448"/>
    </source>
</evidence>
<dbReference type="PIRSF" id="PIRSF006603">
    <property type="entry name" value="DinF"/>
    <property type="match status" value="1"/>
</dbReference>
<dbReference type="CDD" id="cd13132">
    <property type="entry name" value="MATE_eukaryotic"/>
    <property type="match status" value="1"/>
</dbReference>
<keyword evidence="3" id="KW-0813">Transport</keyword>
<reference evidence="9" key="1">
    <citation type="journal article" date="2014" name="Genome Announc.">
        <title>Genome sequence of the yeast Cyberlindnera fabianii (Hansenula fabianii).</title>
        <authorList>
            <person name="Freel K.C."/>
            <person name="Sarilar V."/>
            <person name="Neuveglise C."/>
            <person name="Devillers H."/>
            <person name="Friedrich A."/>
            <person name="Schacherer J."/>
        </authorList>
    </citation>
    <scope>NUCLEOTIDE SEQUENCE</scope>
    <source>
        <strain evidence="9">YJS4271</strain>
    </source>
</reference>
<sequence>MTESTTYKPLVSDHPYSPPGYGSVTDSFSSSPDELSLSNEPVVTKLGEAVSIIKASIPMIITFFLQYSLTVVSIFSVGHIGKTELAAVSLSTMTFNITVSIFNGMATCLDTFCSQAYGAGKYKLVGLHFQRCTAMILFMAIPVNIIWWTSGTILGWFVPNKELTDLAQLYLRVISLGSPGYILFETGKRFLQAQGIFHAAQYVLFFCTPFNAVLNYILVWDPTFGIGFVGAPLATAISYTLMAALLLCYVVFIDGDKCWNGLRVREACKNWGPMASLALPGVVMVEAEFLAFEVLTISASKFGTETLAAQSILSTTATLTFQIPFGVSVVGATKIAGYVGSKAIGNAKTAVNVSILISLGLGLITTTSLFLGRFRLVKLFTTDEKVCELGAAAVRILAVNQLYDTINVVAAGCLRGQGRQIIGSNLNLAAYYLVALPLAFYLAFWRDWKLLGLWTGLGCGIFVLAMSEIWFVLNANWKRISEEAEKRNDHSPLGH</sequence>
<evidence type="ECO:0000256" key="7">
    <source>
        <dbReference type="ARBA" id="ARBA00023136"/>
    </source>
</evidence>
<evidence type="ECO:0000256" key="1">
    <source>
        <dbReference type="ARBA" id="ARBA00004651"/>
    </source>
</evidence>
<feature type="transmembrane region" description="Helical" evidence="8">
    <location>
        <begin position="392"/>
        <end position="414"/>
    </location>
</feature>
<keyword evidence="7 8" id="KW-0472">Membrane</keyword>
<protein>
    <submittedName>
        <fullName evidence="9">CYFA0S05e01508g1_1</fullName>
    </submittedName>
</protein>
<feature type="transmembrane region" description="Helical" evidence="8">
    <location>
        <begin position="60"/>
        <end position="81"/>
    </location>
</feature>
<feature type="transmembrane region" description="Helical" evidence="8">
    <location>
        <begin position="134"/>
        <end position="157"/>
    </location>
</feature>
<feature type="transmembrane region" description="Helical" evidence="8">
    <location>
        <begin position="451"/>
        <end position="473"/>
    </location>
</feature>
<evidence type="ECO:0000256" key="6">
    <source>
        <dbReference type="ARBA" id="ARBA00022989"/>
    </source>
</evidence>
<comment type="similarity">
    <text evidence="2">Belongs to the multi antimicrobial extrusion (MATE) (TC 2.A.66.1) family.</text>
</comment>
<name>A0A061AYU7_CYBFA</name>
<dbReference type="GO" id="GO:1990961">
    <property type="term" value="P:xenobiotic detoxification by transmembrane export across the plasma membrane"/>
    <property type="evidence" value="ECO:0007669"/>
    <property type="project" value="InterPro"/>
</dbReference>
<proteinExistence type="inferred from homology"/>
<dbReference type="VEuPathDB" id="FungiDB:BON22_2207"/>
<evidence type="ECO:0000256" key="5">
    <source>
        <dbReference type="ARBA" id="ARBA00022692"/>
    </source>
</evidence>
<evidence type="ECO:0000256" key="4">
    <source>
        <dbReference type="ARBA" id="ARBA00022475"/>
    </source>
</evidence>
<feature type="transmembrane region" description="Helical" evidence="8">
    <location>
        <begin position="199"/>
        <end position="218"/>
    </location>
</feature>
<feature type="transmembrane region" description="Helical" evidence="8">
    <location>
        <begin position="274"/>
        <end position="299"/>
    </location>
</feature>
<evidence type="ECO:0000256" key="2">
    <source>
        <dbReference type="ARBA" id="ARBA00010199"/>
    </source>
</evidence>